<protein>
    <submittedName>
        <fullName evidence="1">Uncharacterized protein</fullName>
    </submittedName>
</protein>
<dbReference type="AlphaFoldDB" id="A0A177B329"/>
<evidence type="ECO:0000313" key="1">
    <source>
        <dbReference type="EMBL" id="OAF68636.1"/>
    </source>
</evidence>
<accession>A0A177B329</accession>
<evidence type="ECO:0000313" key="2">
    <source>
        <dbReference type="Proteomes" id="UP000078046"/>
    </source>
</evidence>
<dbReference type="EMBL" id="LWCA01000412">
    <property type="protein sequence ID" value="OAF68636.1"/>
    <property type="molecule type" value="Genomic_DNA"/>
</dbReference>
<sequence>MLRPYLSEKLNNNILQRCRQAGIEKITDFLMKSNQELQILLFMFPEDVTILKKDIIMKHRSMNVNAFKLLNLKIVDNSFLKINNMLKHCKHFKYDFNETIKLSVTTERAHAIIEPPPCGREENNESSCNIPDTISYCEEAVILPIPNLITRDSIELILSKTNYAVIIINIGDNYSTYHIDKMNVDSQTKEMFKNRILVQNVYDIQFLLLFLEKLVNLVIYKYK</sequence>
<keyword evidence="2" id="KW-1185">Reference proteome</keyword>
<comment type="caution">
    <text evidence="1">The sequence shown here is derived from an EMBL/GenBank/DDBJ whole genome shotgun (WGS) entry which is preliminary data.</text>
</comment>
<name>A0A177B329_9BILA</name>
<gene>
    <name evidence="1" type="ORF">A3Q56_03635</name>
</gene>
<dbReference type="Proteomes" id="UP000078046">
    <property type="component" value="Unassembled WGS sequence"/>
</dbReference>
<proteinExistence type="predicted"/>
<reference evidence="1 2" key="1">
    <citation type="submission" date="2016-04" db="EMBL/GenBank/DDBJ databases">
        <title>The genome of Intoshia linei affirms orthonectids as highly simplified spiralians.</title>
        <authorList>
            <person name="Mikhailov K.V."/>
            <person name="Slusarev G.S."/>
            <person name="Nikitin M.A."/>
            <person name="Logacheva M.D."/>
            <person name="Penin A."/>
            <person name="Aleoshin V."/>
            <person name="Panchin Y.V."/>
        </authorList>
    </citation>
    <scope>NUCLEOTIDE SEQUENCE [LARGE SCALE GENOMIC DNA]</scope>
    <source>
        <strain evidence="1">Intl2013</strain>
        <tissue evidence="1">Whole animal</tissue>
    </source>
</reference>
<organism evidence="1 2">
    <name type="scientific">Intoshia linei</name>
    <dbReference type="NCBI Taxonomy" id="1819745"/>
    <lineage>
        <taxon>Eukaryota</taxon>
        <taxon>Metazoa</taxon>
        <taxon>Spiralia</taxon>
        <taxon>Lophotrochozoa</taxon>
        <taxon>Mesozoa</taxon>
        <taxon>Orthonectida</taxon>
        <taxon>Rhopaluridae</taxon>
        <taxon>Intoshia</taxon>
    </lineage>
</organism>